<dbReference type="Proteomes" id="UP000694864">
    <property type="component" value="Chromosome 3"/>
</dbReference>
<dbReference type="PANTHER" id="PTHR31293:SF12">
    <property type="entry name" value="RNI-LIKE SUPERFAMILY PROTEIN"/>
    <property type="match status" value="1"/>
</dbReference>
<dbReference type="PANTHER" id="PTHR31293">
    <property type="entry name" value="RNI-LIKE SUPERFAMILY PROTEIN"/>
    <property type="match status" value="1"/>
</dbReference>
<protein>
    <submittedName>
        <fullName evidence="3">F-box/LRR-repeat protein At3g58920</fullName>
    </submittedName>
</protein>
<accession>A0ABM1RBK7</accession>
<evidence type="ECO:0000313" key="3">
    <source>
        <dbReference type="RefSeq" id="XP_019096395.1"/>
    </source>
</evidence>
<dbReference type="RefSeq" id="XP_019096395.1">
    <property type="nucleotide sequence ID" value="XM_019240850.1"/>
</dbReference>
<feature type="domain" description="FBD" evidence="1">
    <location>
        <begin position="179"/>
        <end position="246"/>
    </location>
</feature>
<evidence type="ECO:0000313" key="2">
    <source>
        <dbReference type="Proteomes" id="UP000694864"/>
    </source>
</evidence>
<dbReference type="GeneID" id="104779268"/>
<dbReference type="SMART" id="SM00579">
    <property type="entry name" value="FBD"/>
    <property type="match status" value="1"/>
</dbReference>
<name>A0ABM1RBK7_CAMSA</name>
<reference evidence="2" key="1">
    <citation type="journal article" date="2014" name="Nat. Commun.">
        <title>The emerging biofuel crop Camelina sativa retains a highly undifferentiated hexaploid genome structure.</title>
        <authorList>
            <person name="Kagale S."/>
            <person name="Koh C."/>
            <person name="Nixon J."/>
            <person name="Bollina V."/>
            <person name="Clarke W.E."/>
            <person name="Tuteja R."/>
            <person name="Spillane C."/>
            <person name="Robinson S.J."/>
            <person name="Links M.G."/>
            <person name="Clarke C."/>
            <person name="Higgins E.E."/>
            <person name="Huebert T."/>
            <person name="Sharpe A.G."/>
            <person name="Parkin I.A."/>
        </authorList>
    </citation>
    <scope>NUCLEOTIDE SEQUENCE [LARGE SCALE GENOMIC DNA]</scope>
    <source>
        <strain evidence="2">cv. DH55</strain>
    </source>
</reference>
<proteinExistence type="predicted"/>
<gene>
    <name evidence="3" type="primary">LOC104779268</name>
</gene>
<reference evidence="3" key="2">
    <citation type="submission" date="2025-08" db="UniProtKB">
        <authorList>
            <consortium name="RefSeq"/>
        </authorList>
    </citation>
    <scope>IDENTIFICATION</scope>
    <source>
        <tissue evidence="3">Leaf</tissue>
    </source>
</reference>
<organism evidence="2 3">
    <name type="scientific">Camelina sativa</name>
    <name type="common">False flax</name>
    <name type="synonym">Myagrum sativum</name>
    <dbReference type="NCBI Taxonomy" id="90675"/>
    <lineage>
        <taxon>Eukaryota</taxon>
        <taxon>Viridiplantae</taxon>
        <taxon>Streptophyta</taxon>
        <taxon>Embryophyta</taxon>
        <taxon>Tracheophyta</taxon>
        <taxon>Spermatophyta</taxon>
        <taxon>Magnoliopsida</taxon>
        <taxon>eudicotyledons</taxon>
        <taxon>Gunneridae</taxon>
        <taxon>Pentapetalae</taxon>
        <taxon>rosids</taxon>
        <taxon>malvids</taxon>
        <taxon>Brassicales</taxon>
        <taxon>Brassicaceae</taxon>
        <taxon>Camelineae</taxon>
        <taxon>Camelina</taxon>
    </lineage>
</organism>
<keyword evidence="2" id="KW-1185">Reference proteome</keyword>
<dbReference type="InterPro" id="IPR006566">
    <property type="entry name" value="FBD"/>
</dbReference>
<evidence type="ECO:0000259" key="1">
    <source>
        <dbReference type="SMART" id="SM00579"/>
    </source>
</evidence>
<sequence length="252" mass="29132">MEELLTACLVLEELTICDGSWQNGEWCRTMSSLTLKKLTIKSIRFNNSVMSFDTPSLAYLEYTDVVPREYPIVNLESLVEARLDLYCPRFHISNPTNLIKGLRNVEVLEISSIRTSEMLYHFREAIPVFSNLIRLTITTHFYSYHWKYFPILVKKSPNLHTLIIKGPLPVFKSEGEYGSCPVKVLKITEYVGTIAELEKMKHFLEKLSSLELVKVCACAIKDKEKDRITKDLLRVPRSSKCNIKIKFCEKTK</sequence>
<dbReference type="InterPro" id="IPR055294">
    <property type="entry name" value="FBL60-like"/>
</dbReference>
<dbReference type="SUPFAM" id="SSF52047">
    <property type="entry name" value="RNI-like"/>
    <property type="match status" value="1"/>
</dbReference>